<dbReference type="GO" id="GO:0019177">
    <property type="term" value="F:dihydroneopterin triphosphate pyrophosphohydrolase activity"/>
    <property type="evidence" value="ECO:0007669"/>
    <property type="project" value="UniProtKB-EC"/>
</dbReference>
<dbReference type="PANTHER" id="PTHR43736:SF1">
    <property type="entry name" value="DIHYDRONEOPTERIN TRIPHOSPHATE DIPHOSPHATASE"/>
    <property type="match status" value="1"/>
</dbReference>
<feature type="binding site" evidence="2">
    <location>
        <position position="147"/>
    </location>
    <ligand>
        <name>substrate</name>
    </ligand>
</feature>
<dbReference type="CDD" id="cd04664">
    <property type="entry name" value="NUDIX_DHNTPase_like"/>
    <property type="match status" value="1"/>
</dbReference>
<evidence type="ECO:0000256" key="3">
    <source>
        <dbReference type="PIRSR" id="PIRSR603564-2"/>
    </source>
</evidence>
<evidence type="ECO:0000256" key="1">
    <source>
        <dbReference type="ARBA" id="ARBA00022801"/>
    </source>
</evidence>
<dbReference type="SUPFAM" id="SSF55811">
    <property type="entry name" value="Nudix"/>
    <property type="match status" value="1"/>
</dbReference>
<dbReference type="Proteomes" id="UP000664904">
    <property type="component" value="Plasmid unnamed5"/>
</dbReference>
<keyword evidence="6" id="KW-1185">Reference proteome</keyword>
<dbReference type="EC" id="3.6.1.67" evidence="5"/>
<evidence type="ECO:0000313" key="5">
    <source>
        <dbReference type="EMBL" id="QTH73694.1"/>
    </source>
</evidence>
<feature type="binding site" evidence="3">
    <location>
        <position position="70"/>
    </location>
    <ligand>
        <name>Mg(2+)</name>
        <dbReference type="ChEBI" id="CHEBI:18420"/>
    </ligand>
</feature>
<keyword evidence="3" id="KW-0479">Metal-binding</keyword>
<dbReference type="EMBL" id="CP072135">
    <property type="protein sequence ID" value="QTH73694.1"/>
    <property type="molecule type" value="Genomic_DNA"/>
</dbReference>
<dbReference type="NCBIfam" id="NF006961">
    <property type="entry name" value="PRK09438.1"/>
    <property type="match status" value="1"/>
</dbReference>
<evidence type="ECO:0000259" key="4">
    <source>
        <dbReference type="PROSITE" id="PS51462"/>
    </source>
</evidence>
<organism evidence="5 6">
    <name type="scientific">Pseudoalteromonas xiamenensis</name>
    <dbReference type="NCBI Taxonomy" id="882626"/>
    <lineage>
        <taxon>Bacteria</taxon>
        <taxon>Pseudomonadati</taxon>
        <taxon>Pseudomonadota</taxon>
        <taxon>Gammaproteobacteria</taxon>
        <taxon>Alteromonadales</taxon>
        <taxon>Pseudoalteromonadaceae</taxon>
        <taxon>Pseudoalteromonas</taxon>
    </lineage>
</organism>
<keyword evidence="3" id="KW-0460">Magnesium</keyword>
<accession>A0A975DL86</accession>
<dbReference type="Gene3D" id="3.90.79.10">
    <property type="entry name" value="Nucleoside Triphosphate Pyrophosphohydrolase"/>
    <property type="match status" value="1"/>
</dbReference>
<dbReference type="PROSITE" id="PS51462">
    <property type="entry name" value="NUDIX"/>
    <property type="match status" value="1"/>
</dbReference>
<comment type="cofactor">
    <cofactor evidence="3">
        <name>Mg(2+)</name>
        <dbReference type="ChEBI" id="CHEBI:18420"/>
    </cofactor>
    <text evidence="3">Binds 1 Mg(2+) ion per subunit.</text>
</comment>
<feature type="binding site" evidence="3">
    <location>
        <position position="129"/>
    </location>
    <ligand>
        <name>Mg(2+)</name>
        <dbReference type="ChEBI" id="CHEBI:18420"/>
    </ligand>
</feature>
<dbReference type="InterPro" id="IPR003564">
    <property type="entry name" value="DHNTPase"/>
</dbReference>
<dbReference type="InterPro" id="IPR000086">
    <property type="entry name" value="NUDIX_hydrolase_dom"/>
</dbReference>
<geneLocation type="plasmid" evidence="5 6">
    <name>unnamed5</name>
</geneLocation>
<dbReference type="GO" id="GO:0008828">
    <property type="term" value="F:dATP diphosphatase activity"/>
    <property type="evidence" value="ECO:0007669"/>
    <property type="project" value="InterPro"/>
</dbReference>
<dbReference type="KEGG" id="pxi:J5O05_19505"/>
<evidence type="ECO:0000313" key="6">
    <source>
        <dbReference type="Proteomes" id="UP000664904"/>
    </source>
</evidence>
<protein>
    <submittedName>
        <fullName evidence="5">Dihydroneopterin triphosphate diphosphatase</fullName>
        <ecNumber evidence="5">3.6.1.67</ecNumber>
    </submittedName>
</protein>
<dbReference type="PRINTS" id="PR01404">
    <property type="entry name" value="NPPPHYDRLASE"/>
</dbReference>
<gene>
    <name evidence="5" type="primary">nudB</name>
    <name evidence="5" type="ORF">J5O05_19505</name>
</gene>
<keyword evidence="5" id="KW-0614">Plasmid</keyword>
<sequence>MYPLQYRQSKRGVANVLRQPFSVLVVIYKRDGDFLLIQRADDPEFWQSVTGGIEQGEKPIDTAIRELKEETGIDALKLNLSVVQHSHTNSYEIRPQWRYRYAPGNYINTEYVFSVEVPEHITLVLNPSEHTDYIWLPQRLAAQKAWSPSNKKEIIELEIQTHAI</sequence>
<proteinExistence type="predicted"/>
<evidence type="ECO:0000256" key="2">
    <source>
        <dbReference type="PIRSR" id="PIRSR603564-1"/>
    </source>
</evidence>
<dbReference type="PANTHER" id="PTHR43736">
    <property type="entry name" value="ADP-RIBOSE PYROPHOSPHATASE"/>
    <property type="match status" value="1"/>
</dbReference>
<dbReference type="GO" id="GO:0046656">
    <property type="term" value="P:folic acid biosynthetic process"/>
    <property type="evidence" value="ECO:0007669"/>
    <property type="project" value="InterPro"/>
</dbReference>
<feature type="domain" description="Nudix hydrolase" evidence="4">
    <location>
        <begin position="16"/>
        <end position="158"/>
    </location>
</feature>
<dbReference type="GO" id="GO:0046872">
    <property type="term" value="F:metal ion binding"/>
    <property type="evidence" value="ECO:0007669"/>
    <property type="project" value="UniProtKB-KW"/>
</dbReference>
<dbReference type="Pfam" id="PF00293">
    <property type="entry name" value="NUDIX"/>
    <property type="match status" value="1"/>
</dbReference>
<feature type="binding site" evidence="3">
    <location>
        <position position="66"/>
    </location>
    <ligand>
        <name>Mg(2+)</name>
        <dbReference type="ChEBI" id="CHEBI:18420"/>
    </ligand>
</feature>
<name>A0A975DL86_9GAMM</name>
<keyword evidence="1 5" id="KW-0378">Hydrolase</keyword>
<dbReference type="AlphaFoldDB" id="A0A975DL86"/>
<dbReference type="InterPro" id="IPR015797">
    <property type="entry name" value="NUDIX_hydrolase-like_dom_sf"/>
</dbReference>
<dbReference type="InterPro" id="IPR020084">
    <property type="entry name" value="NUDIX_hydrolase_CS"/>
</dbReference>
<dbReference type="PROSITE" id="PS00893">
    <property type="entry name" value="NUDIX_BOX"/>
    <property type="match status" value="1"/>
</dbReference>
<reference evidence="5" key="1">
    <citation type="submission" date="2021-03" db="EMBL/GenBank/DDBJ databases">
        <title>Complete Genome of Pseudoalteromonas xiamenensis STKMTI.2, a new potential marine bacterium producing anti-Vibrio compounds.</title>
        <authorList>
            <person name="Handayani D.P."/>
            <person name="Isnansetyo A."/>
            <person name="Istiqomah I."/>
            <person name="Jumina J."/>
        </authorList>
    </citation>
    <scope>NUCLEOTIDE SEQUENCE</scope>
    <source>
        <strain evidence="5">STKMTI.2</strain>
        <plasmid evidence="5">unnamed5</plasmid>
    </source>
</reference>
<feature type="binding site" evidence="2">
    <location>
        <position position="39"/>
    </location>
    <ligand>
        <name>substrate</name>
    </ligand>
</feature>
<feature type="binding site" evidence="2">
    <location>
        <position position="50"/>
    </location>
    <ligand>
        <name>substrate</name>
    </ligand>
</feature>